<dbReference type="PANTHER" id="PTHR42748">
    <property type="entry name" value="NITROGEN METABOLITE REPRESSION PROTEIN NMRA FAMILY MEMBER"/>
    <property type="match status" value="1"/>
</dbReference>
<dbReference type="PANTHER" id="PTHR42748:SF7">
    <property type="entry name" value="NMRA LIKE REDOX SENSOR 1-RELATED"/>
    <property type="match status" value="1"/>
</dbReference>
<accession>A0AAQ3M2M4</accession>
<evidence type="ECO:0000256" key="2">
    <source>
        <dbReference type="ARBA" id="ARBA00022857"/>
    </source>
</evidence>
<keyword evidence="2" id="KW-0521">NADP</keyword>
<organism evidence="4 5">
    <name type="scientific">Acrodontium crateriforme</name>
    <dbReference type="NCBI Taxonomy" id="150365"/>
    <lineage>
        <taxon>Eukaryota</taxon>
        <taxon>Fungi</taxon>
        <taxon>Dikarya</taxon>
        <taxon>Ascomycota</taxon>
        <taxon>Pezizomycotina</taxon>
        <taxon>Dothideomycetes</taxon>
        <taxon>Dothideomycetidae</taxon>
        <taxon>Mycosphaerellales</taxon>
        <taxon>Teratosphaeriaceae</taxon>
        <taxon>Acrodontium</taxon>
    </lineage>
</organism>
<evidence type="ECO:0000313" key="4">
    <source>
        <dbReference type="EMBL" id="WPH00657.1"/>
    </source>
</evidence>
<protein>
    <submittedName>
        <fullName evidence="4">NAD(P)-binding protein</fullName>
    </submittedName>
</protein>
<proteinExistence type="inferred from homology"/>
<dbReference type="EMBL" id="CP138583">
    <property type="protein sequence ID" value="WPH00657.1"/>
    <property type="molecule type" value="Genomic_DNA"/>
</dbReference>
<evidence type="ECO:0000259" key="3">
    <source>
        <dbReference type="Pfam" id="PF05368"/>
    </source>
</evidence>
<dbReference type="Gene3D" id="3.40.50.720">
    <property type="entry name" value="NAD(P)-binding Rossmann-like Domain"/>
    <property type="match status" value="1"/>
</dbReference>
<dbReference type="InterPro" id="IPR036291">
    <property type="entry name" value="NAD(P)-bd_dom_sf"/>
</dbReference>
<dbReference type="AlphaFoldDB" id="A0AAQ3M2M4"/>
<evidence type="ECO:0000256" key="1">
    <source>
        <dbReference type="ARBA" id="ARBA00006328"/>
    </source>
</evidence>
<dbReference type="InterPro" id="IPR008030">
    <property type="entry name" value="NmrA-like"/>
</dbReference>
<name>A0AAQ3M2M4_9PEZI</name>
<dbReference type="Pfam" id="PF05368">
    <property type="entry name" value="NmrA"/>
    <property type="match status" value="1"/>
</dbReference>
<sequence>MSKAILVHGATGKQGGAVVRALLAHQSFSDTQYTIYGVTRDPSSSSSQRLATLSPAIKPISGDLRGSAFANIPADANVSAVFVVTYPGKTEVADATAAIDAAVEAKAQHIVVTSVDRGVGSPATDVPHFITKYKIEEHLRNTIEASDGKLTYTILRPPFFMDNLEPGFIGKVMATLWRDRVNADTPLAMVDTTDIGAYAAAAILEPSSPTYRNAAFEMAGDQLTFKQANEIFKSKMGYDIPTTWSYLAGLLPLLMADIKKMFDFFNNPGFAAKPEESNKIHSMTDFASWLAKSKHVKK</sequence>
<dbReference type="Gene3D" id="3.90.25.10">
    <property type="entry name" value="UDP-galactose 4-epimerase, domain 1"/>
    <property type="match status" value="1"/>
</dbReference>
<reference evidence="4 5" key="1">
    <citation type="submission" date="2023-11" db="EMBL/GenBank/DDBJ databases">
        <title>An acidophilic fungus is an integral part of prey digestion in a carnivorous sundew plant.</title>
        <authorList>
            <person name="Tsai I.J."/>
        </authorList>
    </citation>
    <scope>NUCLEOTIDE SEQUENCE [LARGE SCALE GENOMIC DNA]</scope>
    <source>
        <strain evidence="4">169a</strain>
    </source>
</reference>
<keyword evidence="5" id="KW-1185">Reference proteome</keyword>
<comment type="similarity">
    <text evidence="1">Belongs to the NmrA-type oxidoreductase family.</text>
</comment>
<evidence type="ECO:0000313" key="5">
    <source>
        <dbReference type="Proteomes" id="UP001303373"/>
    </source>
</evidence>
<feature type="domain" description="NmrA-like" evidence="3">
    <location>
        <begin position="1"/>
        <end position="241"/>
    </location>
</feature>
<dbReference type="GO" id="GO:0005634">
    <property type="term" value="C:nucleus"/>
    <property type="evidence" value="ECO:0007669"/>
    <property type="project" value="TreeGrafter"/>
</dbReference>
<dbReference type="Proteomes" id="UP001303373">
    <property type="component" value="Chromosome 4"/>
</dbReference>
<dbReference type="InterPro" id="IPR051164">
    <property type="entry name" value="NmrA-like_oxidored"/>
</dbReference>
<gene>
    <name evidence="4" type="ORF">R9X50_00348700</name>
</gene>
<dbReference type="SUPFAM" id="SSF51735">
    <property type="entry name" value="NAD(P)-binding Rossmann-fold domains"/>
    <property type="match status" value="1"/>
</dbReference>